<dbReference type="PANTHER" id="PTHR24251:SF37">
    <property type="entry name" value="CUB DOMAIN-CONTAINING PROTEIN"/>
    <property type="match status" value="1"/>
</dbReference>
<feature type="domain" description="CUB" evidence="4">
    <location>
        <begin position="115"/>
        <end position="171"/>
    </location>
</feature>
<feature type="domain" description="CUB" evidence="4">
    <location>
        <begin position="304"/>
        <end position="410"/>
    </location>
</feature>
<reference evidence="5 6" key="1">
    <citation type="submission" date="2018-11" db="EMBL/GenBank/DDBJ databases">
        <authorList>
            <consortium name="Pathogen Informatics"/>
        </authorList>
    </citation>
    <scope>NUCLEOTIDE SEQUENCE [LARGE SCALE GENOMIC DNA]</scope>
</reference>
<evidence type="ECO:0000313" key="6">
    <source>
        <dbReference type="Proteomes" id="UP000271889"/>
    </source>
</evidence>
<organism evidence="5 6">
    <name type="scientific">Cylicostephanus goldi</name>
    <name type="common">Nematode worm</name>
    <dbReference type="NCBI Taxonomy" id="71465"/>
    <lineage>
        <taxon>Eukaryota</taxon>
        <taxon>Metazoa</taxon>
        <taxon>Ecdysozoa</taxon>
        <taxon>Nematoda</taxon>
        <taxon>Chromadorea</taxon>
        <taxon>Rhabditida</taxon>
        <taxon>Rhabditina</taxon>
        <taxon>Rhabditomorpha</taxon>
        <taxon>Strongyloidea</taxon>
        <taxon>Strongylidae</taxon>
        <taxon>Cylicostephanus</taxon>
    </lineage>
</organism>
<name>A0A3P6PZN8_CYLGO</name>
<dbReference type="Proteomes" id="UP000271889">
    <property type="component" value="Unassembled WGS sequence"/>
</dbReference>
<dbReference type="Gene3D" id="2.60.120.290">
    <property type="entry name" value="Spermadhesin, CUB domain"/>
    <property type="match status" value="4"/>
</dbReference>
<accession>A0A3P6PZN8</accession>
<dbReference type="SMART" id="SM00042">
    <property type="entry name" value="CUB"/>
    <property type="match status" value="3"/>
</dbReference>
<dbReference type="AlphaFoldDB" id="A0A3P6PZN8"/>
<evidence type="ECO:0000256" key="2">
    <source>
        <dbReference type="ARBA" id="ARBA00023157"/>
    </source>
</evidence>
<dbReference type="Pfam" id="PF00431">
    <property type="entry name" value="CUB"/>
    <property type="match status" value="4"/>
</dbReference>
<sequence length="410" mass="46562">MWSIVLGSNRRIGYEILDLDLEQSEFCTTDVLSVSPRSSQFSIHHKKESTFCGPFESLTTRNGTMQNGRIFIRYTNSEEKNKGFKMRIFEISEDCSSENLFVDEENFSCGCDECDWLEIRDGPTEHAPLIGRYCNVYAPSTIYSTGNFLFVRIRTDSYAASNGFTAIYELASCGGTVVLRPGVNQTLTSPNYPDVYPLKSECDWSVRTPNSHMVEAKILHMGLTWNVNCSTDSLAIRDGNKTAPYLLEPQCNGRYLNKVDYRSASSEMTVQFRSNGTIQKAGRQLCKDKKCGFEMMLKVSNESCGGIITDQEGQLTTPGYPGRLLPHVRCEWEMRAGIGYRYLLSFEFLENRDGFYQKRFGGETDGKGCFADLVFFNGKPKHEAINYRNDRLFCDYRKTFVSEADLLTVM</sequence>
<dbReference type="SUPFAM" id="SSF49854">
    <property type="entry name" value="Spermadhesin, CUB domain"/>
    <property type="match status" value="4"/>
</dbReference>
<feature type="domain" description="CUB" evidence="4">
    <location>
        <begin position="1"/>
        <end position="91"/>
    </location>
</feature>
<dbReference type="PANTHER" id="PTHR24251">
    <property type="entry name" value="OVOCHYMASE-RELATED"/>
    <property type="match status" value="1"/>
</dbReference>
<dbReference type="CDD" id="cd00041">
    <property type="entry name" value="CUB"/>
    <property type="match status" value="2"/>
</dbReference>
<dbReference type="EMBL" id="UYRV01000562">
    <property type="protein sequence ID" value="VDK44906.1"/>
    <property type="molecule type" value="Genomic_DNA"/>
</dbReference>
<evidence type="ECO:0000259" key="4">
    <source>
        <dbReference type="PROSITE" id="PS01180"/>
    </source>
</evidence>
<dbReference type="InterPro" id="IPR000859">
    <property type="entry name" value="CUB_dom"/>
</dbReference>
<proteinExistence type="predicted"/>
<keyword evidence="1" id="KW-0677">Repeat</keyword>
<dbReference type="InterPro" id="IPR035914">
    <property type="entry name" value="Sperma_CUB_dom_sf"/>
</dbReference>
<dbReference type="OrthoDB" id="10009301at2759"/>
<evidence type="ECO:0000256" key="1">
    <source>
        <dbReference type="ARBA" id="ARBA00022737"/>
    </source>
</evidence>
<keyword evidence="2" id="KW-1015">Disulfide bond</keyword>
<feature type="domain" description="CUB" evidence="4">
    <location>
        <begin position="173"/>
        <end position="300"/>
    </location>
</feature>
<evidence type="ECO:0000256" key="3">
    <source>
        <dbReference type="PROSITE-ProRule" id="PRU00059"/>
    </source>
</evidence>
<comment type="caution">
    <text evidence="3">Lacks conserved residue(s) required for the propagation of feature annotation.</text>
</comment>
<protein>
    <recommendedName>
        <fullName evidence="4">CUB domain-containing protein</fullName>
    </recommendedName>
</protein>
<dbReference type="PROSITE" id="PS01180">
    <property type="entry name" value="CUB"/>
    <property type="match status" value="4"/>
</dbReference>
<keyword evidence="6" id="KW-1185">Reference proteome</keyword>
<gene>
    <name evidence="5" type="ORF">CGOC_LOCUS415</name>
</gene>
<evidence type="ECO:0000313" key="5">
    <source>
        <dbReference type="EMBL" id="VDK44906.1"/>
    </source>
</evidence>